<sequence length="101" mass="11665">MYLYLTYNPSKSKNAGYINETDKQGVSLIIVRISWRFSIAFLIHKTYSCCKISGRYLRHAELNKTIKRSEVTLINITNGPTPARPKRLLKTQHANPTYLSF</sequence>
<protein>
    <submittedName>
        <fullName evidence="1">Uncharacterized protein</fullName>
    </submittedName>
</protein>
<accession>A0A8D8TAL2</accession>
<proteinExistence type="predicted"/>
<dbReference type="AlphaFoldDB" id="A0A8D8TAL2"/>
<name>A0A8D8TAL2_9HEMI</name>
<evidence type="ECO:0000313" key="1">
    <source>
        <dbReference type="EMBL" id="CAG6685086.1"/>
    </source>
</evidence>
<dbReference type="EMBL" id="HBUF01270535">
    <property type="protein sequence ID" value="CAG6685086.1"/>
    <property type="molecule type" value="Transcribed_RNA"/>
</dbReference>
<organism evidence="1">
    <name type="scientific">Cacopsylla melanoneura</name>
    <dbReference type="NCBI Taxonomy" id="428564"/>
    <lineage>
        <taxon>Eukaryota</taxon>
        <taxon>Metazoa</taxon>
        <taxon>Ecdysozoa</taxon>
        <taxon>Arthropoda</taxon>
        <taxon>Hexapoda</taxon>
        <taxon>Insecta</taxon>
        <taxon>Pterygota</taxon>
        <taxon>Neoptera</taxon>
        <taxon>Paraneoptera</taxon>
        <taxon>Hemiptera</taxon>
        <taxon>Sternorrhyncha</taxon>
        <taxon>Psylloidea</taxon>
        <taxon>Psyllidae</taxon>
        <taxon>Psyllinae</taxon>
        <taxon>Cacopsylla</taxon>
    </lineage>
</organism>
<reference evidence="1" key="1">
    <citation type="submission" date="2021-05" db="EMBL/GenBank/DDBJ databases">
        <authorList>
            <person name="Alioto T."/>
            <person name="Alioto T."/>
            <person name="Gomez Garrido J."/>
        </authorList>
    </citation>
    <scope>NUCLEOTIDE SEQUENCE</scope>
</reference>